<organism evidence="9 10">
    <name type="scientific">Mola mola</name>
    <name type="common">Ocean sunfish</name>
    <name type="synonym">Tetraodon mola</name>
    <dbReference type="NCBI Taxonomy" id="94237"/>
    <lineage>
        <taxon>Eukaryota</taxon>
        <taxon>Metazoa</taxon>
        <taxon>Chordata</taxon>
        <taxon>Craniata</taxon>
        <taxon>Vertebrata</taxon>
        <taxon>Euteleostomi</taxon>
        <taxon>Actinopterygii</taxon>
        <taxon>Neopterygii</taxon>
        <taxon>Teleostei</taxon>
        <taxon>Neoteleostei</taxon>
        <taxon>Acanthomorphata</taxon>
        <taxon>Eupercaria</taxon>
        <taxon>Tetraodontiformes</taxon>
        <taxon>Molidae</taxon>
        <taxon>Mola</taxon>
    </lineage>
</organism>
<dbReference type="AlphaFoldDB" id="A0A3Q3WT65"/>
<feature type="compositionally biased region" description="Gly residues" evidence="8">
    <location>
        <begin position="1"/>
        <end position="18"/>
    </location>
</feature>
<name>A0A3Q3WT65_MOLML</name>
<dbReference type="Proteomes" id="UP000261620">
    <property type="component" value="Unplaced"/>
</dbReference>
<evidence type="ECO:0000256" key="4">
    <source>
        <dbReference type="ARBA" id="ARBA00023006"/>
    </source>
</evidence>
<dbReference type="InterPro" id="IPR036322">
    <property type="entry name" value="WD40_repeat_dom_sf"/>
</dbReference>
<dbReference type="InterPro" id="IPR015943">
    <property type="entry name" value="WD40/YVTN_repeat-like_dom_sf"/>
</dbReference>
<keyword evidence="10" id="KW-1185">Reference proteome</keyword>
<dbReference type="InterPro" id="IPR001680">
    <property type="entry name" value="WD40_rpt"/>
</dbReference>
<evidence type="ECO:0000313" key="9">
    <source>
        <dbReference type="Ensembl" id="ENSMMOP00000012394.1"/>
    </source>
</evidence>
<dbReference type="GO" id="GO:0032266">
    <property type="term" value="F:phosphatidylinositol-3-phosphate binding"/>
    <property type="evidence" value="ECO:0007669"/>
    <property type="project" value="UniProtKB-ARBA"/>
</dbReference>
<evidence type="ECO:0000256" key="7">
    <source>
        <dbReference type="ARBA" id="ARBA00025740"/>
    </source>
</evidence>
<dbReference type="Gene3D" id="2.130.10.10">
    <property type="entry name" value="YVTN repeat-like/Quinoprotein amine dehydrogenase"/>
    <property type="match status" value="1"/>
</dbReference>
<dbReference type="InterPro" id="IPR048720">
    <property type="entry name" value="PROPPIN"/>
</dbReference>
<dbReference type="OMA" id="FAWIPSA"/>
<dbReference type="Pfam" id="PF21032">
    <property type="entry name" value="PROPPIN"/>
    <property type="match status" value="1"/>
</dbReference>
<reference evidence="9" key="1">
    <citation type="submission" date="2025-08" db="UniProtKB">
        <authorList>
            <consortium name="Ensembl"/>
        </authorList>
    </citation>
    <scope>IDENTIFICATION</scope>
</reference>
<keyword evidence="3" id="KW-0677">Repeat</keyword>
<accession>A0A3Q3WT65</accession>
<dbReference type="SUPFAM" id="SSF50978">
    <property type="entry name" value="WD40 repeat-like"/>
    <property type="match status" value="1"/>
</dbReference>
<reference evidence="9" key="2">
    <citation type="submission" date="2025-09" db="UniProtKB">
        <authorList>
            <consortium name="Ensembl"/>
        </authorList>
    </citation>
    <scope>IDENTIFICATION</scope>
</reference>
<keyword evidence="2" id="KW-0853">WD repeat</keyword>
<dbReference type="GO" id="GO:0034497">
    <property type="term" value="P:protein localization to phagophore assembly site"/>
    <property type="evidence" value="ECO:0007669"/>
    <property type="project" value="UniProtKB-ARBA"/>
</dbReference>
<evidence type="ECO:0000256" key="1">
    <source>
        <dbReference type="ARBA" id="ARBA00004623"/>
    </source>
</evidence>
<dbReference type="FunFam" id="2.130.10.10:FF:000145">
    <property type="entry name" value="WD repeat domain phosphoinositide-interacting protein 2"/>
    <property type="match status" value="1"/>
</dbReference>
<evidence type="ECO:0000256" key="5">
    <source>
        <dbReference type="ARBA" id="ARBA00023121"/>
    </source>
</evidence>
<feature type="region of interest" description="Disordered" evidence="8">
    <location>
        <begin position="1"/>
        <end position="21"/>
    </location>
</feature>
<dbReference type="SMART" id="SM00320">
    <property type="entry name" value="WD40"/>
    <property type="match status" value="3"/>
</dbReference>
<comment type="subcellular location">
    <subcellularLocation>
        <location evidence="1">Preautophagosomal structure membrane</location>
        <topology evidence="1">Peripheral membrane protein</topology>
    </subcellularLocation>
</comment>
<evidence type="ECO:0000256" key="8">
    <source>
        <dbReference type="SAM" id="MobiDB-lite"/>
    </source>
</evidence>
<evidence type="ECO:0000313" key="10">
    <source>
        <dbReference type="Proteomes" id="UP000261620"/>
    </source>
</evidence>
<evidence type="ECO:0000256" key="6">
    <source>
        <dbReference type="ARBA" id="ARBA00023136"/>
    </source>
</evidence>
<keyword evidence="6" id="KW-0472">Membrane</keyword>
<sequence>METGEGASGPGGPDGPDGPGIRFGSASFNQDSTSLALGTKTGYKLFSLTMVEKLDCIHESAETPDVYIVERLFSSSLVVVVSNRTPQRMNIYHFKKGTEICNYSYPNNILAVKLNRQRLVVCLEESIYIHNIKDMKLLKTLLHTPSNPSGLCALSINHSNSYLSYPGSTTIGEIIVYDVNSLNTLTIIAAHDSPLAALTFNASATKLASASERGTVIRVFSIPEGLRLFEFRRGMKRYVNISCLSFSPEGQFLCASSNTETVHIFKLEQLGPNGGDEAATWTAYVGKMFSAASSYFPSQVSGMMSQDRAFATVHLLTSGQRNVCTLAMIQKLPRLMVATADGQLFIYNMDPMDGGECTLVHKHRWGNRVGVDAFPSYAATAALHASGPVTATLTGYTEDGGAKKGEVIPEHEFAAGPVCLDDENEFPPVSIQNCC</sequence>
<dbReference type="PANTHER" id="PTHR11227">
    <property type="entry name" value="WD-REPEAT PROTEIN INTERACTING WITH PHOSPHOINOSIDES WIPI -RELATED"/>
    <property type="match status" value="1"/>
</dbReference>
<protein>
    <submittedName>
        <fullName evidence="9">Uncharacterized protein</fullName>
    </submittedName>
</protein>
<dbReference type="GO" id="GO:0034045">
    <property type="term" value="C:phagophore assembly site membrane"/>
    <property type="evidence" value="ECO:0007669"/>
    <property type="project" value="UniProtKB-SubCell"/>
</dbReference>
<proteinExistence type="inferred from homology"/>
<dbReference type="STRING" id="94237.ENSMMOP00000012394"/>
<comment type="similarity">
    <text evidence="7">Belongs to the WD repeat PROPPIN family.</text>
</comment>
<evidence type="ECO:0000256" key="3">
    <source>
        <dbReference type="ARBA" id="ARBA00022737"/>
    </source>
</evidence>
<dbReference type="GO" id="GO:0006950">
    <property type="term" value="P:response to stress"/>
    <property type="evidence" value="ECO:0007669"/>
    <property type="project" value="UniProtKB-ARBA"/>
</dbReference>
<keyword evidence="5" id="KW-0446">Lipid-binding</keyword>
<evidence type="ECO:0000256" key="2">
    <source>
        <dbReference type="ARBA" id="ARBA00022574"/>
    </source>
</evidence>
<dbReference type="Ensembl" id="ENSMMOT00000012599.1">
    <property type="protein sequence ID" value="ENSMMOP00000012394.1"/>
    <property type="gene ID" value="ENSMMOG00000009534.1"/>
</dbReference>
<keyword evidence="4" id="KW-0072">Autophagy</keyword>